<gene>
    <name evidence="2" type="ORF">UU02_C0014G0013</name>
</gene>
<sequence length="821" mass="89607">MILDLKSKILNFKLLVLVILLIVILLEIRNSKLEIGTVNAQVPANTNISCGNVSDTEFNSLRPYQANTQCTSQTASEATFCGNSLTLKETIEKTYTGGGGNCTTKGSKVYCTYNVSVPSHQITIDLSGADLPFMGNTEDVINSQNPTDKLTDAEKTNEYVSWYLNGVINRAEYGEAKNTDYNTINLSGPIQKLLPGIILDAQRINTINNVGETNHNQIAVCAKQGSGGFAGRIQDVLGLGKSKPVSCYQGNNTKAQNDVYRLGSWDGDLSFWNSGSNKIIDAISALIPNIAGIQDAIRTSVANHWNKRTPPLPWSDDPFAKPTRQMTSLEYKKYYNEWQGKTCVIVPAINYLVCLDNILVPNKYADLFSYIPLSSTEDVEGNISIDQVSSAQGTSDSNVIVKNIAFSNQNPATLFFSHMEESDQLSSLLQDTYAPKGEGKVGSPTNVASETSCNTVEVRSNKGDDLFATQLTGDLSYTANFSCTFDAPVPTGCYERCTYFGGAPNECRADCLYPDASPISVPTPTQECKKDVYINLSTTSKIPLADDIWSRLVAGPMAVFKRIRLVAGPMAVFKRIFPKTNTAGSVGQIIDIPGSTNIDYSGTDISQSNTDLKLPHLGGISEYFLNGIQTALRPKGLGDTISFAPNSDEDTGSGGEINCNQTIPEIAVNGLNKTEAENITKIWYATGPGKPYFKECNNDVIQRSKSKNINPIFALAIWIHESDASNYEAVNYPVEDFGIHGNQSVPTNNFSKQLDFFLNLPSSYAAKCGKKDMNTFISMFWFGHCSPINQNEKDKISSYTNDLNFIYSVIAPGIALPNYPN</sequence>
<evidence type="ECO:0000256" key="1">
    <source>
        <dbReference type="SAM" id="Phobius"/>
    </source>
</evidence>
<keyword evidence="1" id="KW-0812">Transmembrane</keyword>
<keyword evidence="1" id="KW-0472">Membrane</keyword>
<feature type="transmembrane region" description="Helical" evidence="1">
    <location>
        <begin position="12"/>
        <end position="28"/>
    </location>
</feature>
<protein>
    <submittedName>
        <fullName evidence="2">Uncharacterized protein</fullName>
    </submittedName>
</protein>
<accession>A0A0G0SNL1</accession>
<keyword evidence="1" id="KW-1133">Transmembrane helix</keyword>
<dbReference type="Proteomes" id="UP000034293">
    <property type="component" value="Unassembled WGS sequence"/>
</dbReference>
<comment type="caution">
    <text evidence="2">The sequence shown here is derived from an EMBL/GenBank/DDBJ whole genome shotgun (WGS) entry which is preliminary data.</text>
</comment>
<dbReference type="EMBL" id="LBZA01000014">
    <property type="protein sequence ID" value="KKR64011.1"/>
    <property type="molecule type" value="Genomic_DNA"/>
</dbReference>
<proteinExistence type="predicted"/>
<organism evidence="2 3">
    <name type="scientific">Candidatus Woesebacteria bacterium GW2011_GWA1_40_43</name>
    <dbReference type="NCBI Taxonomy" id="1618553"/>
    <lineage>
        <taxon>Bacteria</taxon>
        <taxon>Candidatus Woeseibacteriota</taxon>
    </lineage>
</organism>
<reference evidence="2 3" key="1">
    <citation type="journal article" date="2015" name="Nature">
        <title>rRNA introns, odd ribosomes, and small enigmatic genomes across a large radiation of phyla.</title>
        <authorList>
            <person name="Brown C.T."/>
            <person name="Hug L.A."/>
            <person name="Thomas B.C."/>
            <person name="Sharon I."/>
            <person name="Castelle C.J."/>
            <person name="Singh A."/>
            <person name="Wilkins M.J."/>
            <person name="Williams K.H."/>
            <person name="Banfield J.F."/>
        </authorList>
    </citation>
    <scope>NUCLEOTIDE SEQUENCE [LARGE SCALE GENOMIC DNA]</scope>
</reference>
<dbReference type="AlphaFoldDB" id="A0A0G0SNL1"/>
<evidence type="ECO:0000313" key="3">
    <source>
        <dbReference type="Proteomes" id="UP000034293"/>
    </source>
</evidence>
<evidence type="ECO:0000313" key="2">
    <source>
        <dbReference type="EMBL" id="KKR64011.1"/>
    </source>
</evidence>
<name>A0A0G0SNL1_9BACT</name>